<evidence type="ECO:0000256" key="2">
    <source>
        <dbReference type="ARBA" id="ARBA00023033"/>
    </source>
</evidence>
<evidence type="ECO:0000259" key="3">
    <source>
        <dbReference type="Pfam" id="PF00296"/>
    </source>
</evidence>
<dbReference type="Gene3D" id="3.20.20.30">
    <property type="entry name" value="Luciferase-like domain"/>
    <property type="match status" value="1"/>
</dbReference>
<dbReference type="RefSeq" id="WP_259857999.1">
    <property type="nucleotide sequence ID" value="NZ_BAAAST010000007.1"/>
</dbReference>
<evidence type="ECO:0000313" key="5">
    <source>
        <dbReference type="Proteomes" id="UP001059617"/>
    </source>
</evidence>
<name>A0ABY5VT08_9ACTN</name>
<dbReference type="PANTHER" id="PTHR30137">
    <property type="entry name" value="LUCIFERASE-LIKE MONOOXYGENASE"/>
    <property type="match status" value="1"/>
</dbReference>
<proteinExistence type="predicted"/>
<keyword evidence="1" id="KW-0560">Oxidoreductase</keyword>
<feature type="domain" description="Luciferase-like" evidence="3">
    <location>
        <begin position="49"/>
        <end position="342"/>
    </location>
</feature>
<reference evidence="4" key="1">
    <citation type="submission" date="2021-04" db="EMBL/GenBank/DDBJ databases">
        <authorList>
            <person name="Hartkoorn R.C."/>
            <person name="Beaudoing E."/>
            <person name="Hot D."/>
        </authorList>
    </citation>
    <scope>NUCLEOTIDE SEQUENCE</scope>
    <source>
        <strain evidence="4">NRRL B-16292</strain>
    </source>
</reference>
<accession>A0ABY5VT08</accession>
<reference evidence="4" key="2">
    <citation type="submission" date="2022-09" db="EMBL/GenBank/DDBJ databases">
        <title>Biosynthetic gene clusters of Dactylosporangioum fulvum.</title>
        <authorList>
            <person name="Caradec T."/>
        </authorList>
    </citation>
    <scope>NUCLEOTIDE SEQUENCE</scope>
    <source>
        <strain evidence="4">NRRL B-16292</strain>
    </source>
</reference>
<dbReference type="InterPro" id="IPR050766">
    <property type="entry name" value="Bact_Lucif_Oxidored"/>
</dbReference>
<dbReference type="InterPro" id="IPR011251">
    <property type="entry name" value="Luciferase-like_dom"/>
</dbReference>
<sequence>METYYFSENPYPYLPAEETYDSIRATLPNRAFDPVLGAKLYQRYFDEWQVADELGLNLMTNEHHQTPTCLHPSVAISSAILARITKNARITVLGNPLPMRRDPIRIAEEMAVVDTISFGRLNVGFVKGQPYEVLPANAPTIGISERLWEAHDLILKAWTSHDGPFNWEGTWHYRNVNIWPRPYQQPHPPIWMTTSTVGSMARIARHGYVVGTFVGGFEHTKALFGAYRKTYQETFGVSETPDDRLAYAALVAVADSTEAGMERLRTMQWYFDSGKVARHIAQPPGYVPPQAFLSAARSGPPKSGPGAARGKPAEWLVENGMAFAGTPDDVVAQMTRFYAEVGGFGNLMMMGQAGRLGHEETVNSLELYAREVAPRLSELNHSLVKA</sequence>
<protein>
    <submittedName>
        <fullName evidence="4">LLM class flavin-dependent oxidoreductase</fullName>
    </submittedName>
</protein>
<organism evidence="4 5">
    <name type="scientific">Dactylosporangium fulvum</name>
    <dbReference type="NCBI Taxonomy" id="53359"/>
    <lineage>
        <taxon>Bacteria</taxon>
        <taxon>Bacillati</taxon>
        <taxon>Actinomycetota</taxon>
        <taxon>Actinomycetes</taxon>
        <taxon>Micromonosporales</taxon>
        <taxon>Micromonosporaceae</taxon>
        <taxon>Dactylosporangium</taxon>
    </lineage>
</organism>
<gene>
    <name evidence="4" type="ORF">Dfulv_34480</name>
</gene>
<dbReference type="InterPro" id="IPR036661">
    <property type="entry name" value="Luciferase-like_sf"/>
</dbReference>
<keyword evidence="2" id="KW-0503">Monooxygenase</keyword>
<keyword evidence="5" id="KW-1185">Reference proteome</keyword>
<dbReference type="EMBL" id="CP073720">
    <property type="protein sequence ID" value="UWP80241.1"/>
    <property type="molecule type" value="Genomic_DNA"/>
</dbReference>
<dbReference type="Pfam" id="PF00296">
    <property type="entry name" value="Bac_luciferase"/>
    <property type="match status" value="1"/>
</dbReference>
<evidence type="ECO:0000256" key="1">
    <source>
        <dbReference type="ARBA" id="ARBA00023002"/>
    </source>
</evidence>
<dbReference type="PANTHER" id="PTHR30137:SF8">
    <property type="entry name" value="BLR5498 PROTEIN"/>
    <property type="match status" value="1"/>
</dbReference>
<dbReference type="Proteomes" id="UP001059617">
    <property type="component" value="Chromosome"/>
</dbReference>
<dbReference type="SUPFAM" id="SSF51679">
    <property type="entry name" value="Bacterial luciferase-like"/>
    <property type="match status" value="1"/>
</dbReference>
<evidence type="ECO:0000313" key="4">
    <source>
        <dbReference type="EMBL" id="UWP80241.1"/>
    </source>
</evidence>